<evidence type="ECO:0000256" key="1">
    <source>
        <dbReference type="SAM" id="MobiDB-lite"/>
    </source>
</evidence>
<name>E4Y5J3_OIKDI</name>
<dbReference type="AlphaFoldDB" id="E4Y5J3"/>
<sequence length="277" mass="30918">MEHEDQLDPTPAEPKPTETTGTLANRLTSMFFGKRAKKTGDQVKGLFDTKSKSKKANKRKRGDKAQPRYPKRTKRSTEQTIALSDNSDETTDLQESVTESLPNREEMQAAEEATLEADSFCAAEVSEIHPVFSQQPGSNQVMYNDPTQGQLALQERPFTLLSAPTSFDIHGAPKPPTGFQLAQPGRESLVLVGEIFSYIIAGQLELYSIKAEDFVSEEFSMQRFYAVYYTLIGFATILLPRRLTSITRIANASYVVLVASQVDPDQHQTKIEPCRPH</sequence>
<protein>
    <submittedName>
        <fullName evidence="2">Uncharacterized protein</fullName>
    </submittedName>
</protein>
<accession>E4Y5J3</accession>
<gene>
    <name evidence="2" type="ORF">GSOID_T00018839001</name>
</gene>
<dbReference type="EMBL" id="FN654287">
    <property type="protein sequence ID" value="CBY30893.1"/>
    <property type="molecule type" value="Genomic_DNA"/>
</dbReference>
<organism evidence="2">
    <name type="scientific">Oikopleura dioica</name>
    <name type="common">Tunicate</name>
    <dbReference type="NCBI Taxonomy" id="34765"/>
    <lineage>
        <taxon>Eukaryota</taxon>
        <taxon>Metazoa</taxon>
        <taxon>Chordata</taxon>
        <taxon>Tunicata</taxon>
        <taxon>Appendicularia</taxon>
        <taxon>Copelata</taxon>
        <taxon>Oikopleuridae</taxon>
        <taxon>Oikopleura</taxon>
    </lineage>
</organism>
<evidence type="ECO:0000313" key="2">
    <source>
        <dbReference type="EMBL" id="CBY30893.1"/>
    </source>
</evidence>
<proteinExistence type="predicted"/>
<feature type="compositionally biased region" description="Basic residues" evidence="1">
    <location>
        <begin position="52"/>
        <end position="62"/>
    </location>
</feature>
<reference evidence="2" key="1">
    <citation type="journal article" date="2010" name="Science">
        <title>Plasticity of animal genome architecture unmasked by rapid evolution of a pelagic tunicate.</title>
        <authorList>
            <person name="Denoeud F."/>
            <person name="Henriet S."/>
            <person name="Mungpakdee S."/>
            <person name="Aury J.M."/>
            <person name="Da Silva C."/>
            <person name="Brinkmann H."/>
            <person name="Mikhaleva J."/>
            <person name="Olsen L.C."/>
            <person name="Jubin C."/>
            <person name="Canestro C."/>
            <person name="Bouquet J.M."/>
            <person name="Danks G."/>
            <person name="Poulain J."/>
            <person name="Campsteijn C."/>
            <person name="Adamski M."/>
            <person name="Cross I."/>
            <person name="Yadetie F."/>
            <person name="Muffato M."/>
            <person name="Louis A."/>
            <person name="Butcher S."/>
            <person name="Tsagkogeorga G."/>
            <person name="Konrad A."/>
            <person name="Singh S."/>
            <person name="Jensen M.F."/>
            <person name="Cong E.H."/>
            <person name="Eikeseth-Otteraa H."/>
            <person name="Noel B."/>
            <person name="Anthouard V."/>
            <person name="Porcel B.M."/>
            <person name="Kachouri-Lafond R."/>
            <person name="Nishino A."/>
            <person name="Ugolini M."/>
            <person name="Chourrout P."/>
            <person name="Nishida H."/>
            <person name="Aasland R."/>
            <person name="Huzurbazar S."/>
            <person name="Westhof E."/>
            <person name="Delsuc F."/>
            <person name="Lehrach H."/>
            <person name="Reinhardt R."/>
            <person name="Weissenbach J."/>
            <person name="Roy S.W."/>
            <person name="Artiguenave F."/>
            <person name="Postlethwait J.H."/>
            <person name="Manak J.R."/>
            <person name="Thompson E.M."/>
            <person name="Jaillon O."/>
            <person name="Du Pasquier L."/>
            <person name="Boudinot P."/>
            <person name="Liberles D.A."/>
            <person name="Volff J.N."/>
            <person name="Philippe H."/>
            <person name="Lenhard B."/>
            <person name="Roest Crollius H."/>
            <person name="Wincker P."/>
            <person name="Chourrout D."/>
        </authorList>
    </citation>
    <scope>NUCLEOTIDE SEQUENCE [LARGE SCALE GENOMIC DNA]</scope>
</reference>
<dbReference type="Proteomes" id="UP000011014">
    <property type="component" value="Unassembled WGS sequence"/>
</dbReference>
<feature type="region of interest" description="Disordered" evidence="1">
    <location>
        <begin position="1"/>
        <end position="113"/>
    </location>
</feature>